<name>A0A1H3PZ96_9BURK</name>
<sequence>MDDIVKQAMAKWPHVPACSGWLGLDERGRWYLRDEQAQASGAFDSGIPGAKGAEVRNEKLADFIARNYLAEPDGRWFFQNGPQRVYVELENAPWIWRLRWDGEGLQMHSHTGAELDAGAITEALMDETGRLYLATPSGLGLVHTQDMIDAAAALEAGALPACEEVRAEALPQRYGFVRSPARA</sequence>
<dbReference type="AlphaFoldDB" id="A0A1H3PZ96"/>
<organism evidence="1 2">
    <name type="scientific">Delftia lacustris</name>
    <dbReference type="NCBI Taxonomy" id="558537"/>
    <lineage>
        <taxon>Bacteria</taxon>
        <taxon>Pseudomonadati</taxon>
        <taxon>Pseudomonadota</taxon>
        <taxon>Betaproteobacteria</taxon>
        <taxon>Burkholderiales</taxon>
        <taxon>Comamonadaceae</taxon>
        <taxon>Delftia</taxon>
    </lineage>
</organism>
<dbReference type="Pfam" id="PF11161">
    <property type="entry name" value="DUF2944"/>
    <property type="match status" value="1"/>
</dbReference>
<evidence type="ECO:0008006" key="3">
    <source>
        <dbReference type="Google" id="ProtNLM"/>
    </source>
</evidence>
<accession>A0A1H3PZ96</accession>
<evidence type="ECO:0000313" key="2">
    <source>
        <dbReference type="Proteomes" id="UP000183417"/>
    </source>
</evidence>
<dbReference type="InterPro" id="IPR021332">
    <property type="entry name" value="DUF2944"/>
</dbReference>
<evidence type="ECO:0000313" key="1">
    <source>
        <dbReference type="EMBL" id="SDZ06293.1"/>
    </source>
</evidence>
<proteinExistence type="predicted"/>
<dbReference type="EMBL" id="FNPE01000011">
    <property type="protein sequence ID" value="SDZ06293.1"/>
    <property type="molecule type" value="Genomic_DNA"/>
</dbReference>
<dbReference type="GeneID" id="94689771"/>
<dbReference type="Proteomes" id="UP000183417">
    <property type="component" value="Unassembled WGS sequence"/>
</dbReference>
<reference evidence="1 2" key="1">
    <citation type="submission" date="2016-10" db="EMBL/GenBank/DDBJ databases">
        <authorList>
            <person name="de Groot N.N."/>
        </authorList>
    </citation>
    <scope>NUCLEOTIDE SEQUENCE [LARGE SCALE GENOMIC DNA]</scope>
    <source>
        <strain evidence="1 2">LMG 24775</strain>
    </source>
</reference>
<gene>
    <name evidence="1" type="ORF">SAMN05421547_111145</name>
</gene>
<dbReference type="RefSeq" id="WP_016448489.1">
    <property type="nucleotide sequence ID" value="NZ_CP141274.1"/>
</dbReference>
<protein>
    <recommendedName>
        <fullName evidence="3">DUF2946 family protein</fullName>
    </recommendedName>
</protein>